<organism evidence="1 2">
    <name type="scientific">Folsomia candida</name>
    <name type="common">Springtail</name>
    <dbReference type="NCBI Taxonomy" id="158441"/>
    <lineage>
        <taxon>Eukaryota</taxon>
        <taxon>Metazoa</taxon>
        <taxon>Ecdysozoa</taxon>
        <taxon>Arthropoda</taxon>
        <taxon>Hexapoda</taxon>
        <taxon>Collembola</taxon>
        <taxon>Entomobryomorpha</taxon>
        <taxon>Isotomoidea</taxon>
        <taxon>Isotomidae</taxon>
        <taxon>Proisotominae</taxon>
        <taxon>Folsomia</taxon>
    </lineage>
</organism>
<sequence length="487" mass="54806">MCLQMVPLKSSRTMRKGILAIEDEPTPSPSSESKGAKPDSIIKAVLQGMMENSGYQGEITTFWGSDEQKQLVNGWTNHVKKSKTDMDKYTPLHVFYNKNKVAMQTVGGLLQVVKMEKVGNDWKFKGWAGRTQKCSITTCITVCRVGKFCETHAPREVLLLQDMRTTPPILALLAPYATATPYTNSEIRQKLDECGIMKKWGGKETIGGSGIQNQSIQLYDYVVKKRKDKEETFFRIIGRWPYQNDNNKVHDSAFLAVSLLVMIKGGASLLNSRILFRAADLPWVRSFLNENWVTFNKGEELAHVSTNPPGVSGEINRSLPYVYLGRNDEAEFYTGVQNQISLLVSGAKSPYHDKMKAETGMNHFEEDEDMPIFQSPIPTLLENIKSVTKRSKFSPKEEEEFLKMEKAANNYETLAHSAIKIGEMVGQTYKGALVKGVHKQMNHFDCAINVVDLKCIYAFLFETNLVISEGSQLEKGQDQKVVINFVV</sequence>
<protein>
    <submittedName>
        <fullName evidence="1">Uncharacterized protein</fullName>
    </submittedName>
</protein>
<comment type="caution">
    <text evidence="1">The sequence shown here is derived from an EMBL/GenBank/DDBJ whole genome shotgun (WGS) entry which is preliminary data.</text>
</comment>
<evidence type="ECO:0000313" key="1">
    <source>
        <dbReference type="EMBL" id="OXA60361.1"/>
    </source>
</evidence>
<evidence type="ECO:0000313" key="2">
    <source>
        <dbReference type="Proteomes" id="UP000198287"/>
    </source>
</evidence>
<dbReference type="EMBL" id="LNIX01000002">
    <property type="protein sequence ID" value="OXA60361.1"/>
    <property type="molecule type" value="Genomic_DNA"/>
</dbReference>
<proteinExistence type="predicted"/>
<dbReference type="Proteomes" id="UP000198287">
    <property type="component" value="Unassembled WGS sequence"/>
</dbReference>
<keyword evidence="2" id="KW-1185">Reference proteome</keyword>
<dbReference type="AlphaFoldDB" id="A0A226EU69"/>
<name>A0A226EU69_FOLCA</name>
<gene>
    <name evidence="1" type="ORF">Fcan01_05645</name>
</gene>
<reference evidence="1 2" key="1">
    <citation type="submission" date="2015-12" db="EMBL/GenBank/DDBJ databases">
        <title>The genome of Folsomia candida.</title>
        <authorList>
            <person name="Faddeeva A."/>
            <person name="Derks M.F."/>
            <person name="Anvar Y."/>
            <person name="Smit S."/>
            <person name="Van Straalen N."/>
            <person name="Roelofs D."/>
        </authorList>
    </citation>
    <scope>NUCLEOTIDE SEQUENCE [LARGE SCALE GENOMIC DNA]</scope>
    <source>
        <strain evidence="1 2">VU population</strain>
        <tissue evidence="1">Whole body</tissue>
    </source>
</reference>
<accession>A0A226EU69</accession>